<gene>
    <name evidence="1" type="ORF">QYM36_005326</name>
</gene>
<protein>
    <recommendedName>
        <fullName evidence="3">Dehydrogenase/reductase SDR family member 12</fullName>
    </recommendedName>
</protein>
<name>A0AA88I4R9_ARTSF</name>
<dbReference type="Gene3D" id="3.40.50.720">
    <property type="entry name" value="NAD(P)-binding Rossmann-like Domain"/>
    <property type="match status" value="1"/>
</dbReference>
<dbReference type="InterPro" id="IPR036291">
    <property type="entry name" value="NAD(P)-bd_dom_sf"/>
</dbReference>
<dbReference type="Pfam" id="PF00106">
    <property type="entry name" value="adh_short"/>
    <property type="match status" value="1"/>
</dbReference>
<dbReference type="EMBL" id="JAVRJZ010000008">
    <property type="protein sequence ID" value="KAK2719811.1"/>
    <property type="molecule type" value="Genomic_DNA"/>
</dbReference>
<dbReference type="SUPFAM" id="SSF51735">
    <property type="entry name" value="NAD(P)-binding Rossmann-fold domains"/>
    <property type="match status" value="1"/>
</dbReference>
<evidence type="ECO:0000313" key="2">
    <source>
        <dbReference type="Proteomes" id="UP001187531"/>
    </source>
</evidence>
<dbReference type="Proteomes" id="UP001187531">
    <property type="component" value="Unassembled WGS sequence"/>
</dbReference>
<dbReference type="PANTHER" id="PTHR44656">
    <property type="entry name" value="DEHYDROGENASE/REDUCTASE SDR FAMILY MEMBER 12"/>
    <property type="match status" value="1"/>
</dbReference>
<accession>A0AA88I4R9</accession>
<comment type="caution">
    <text evidence="1">The sequence shown here is derived from an EMBL/GenBank/DDBJ whole genome shotgun (WGS) entry which is preliminary data.</text>
</comment>
<evidence type="ECO:0000313" key="1">
    <source>
        <dbReference type="EMBL" id="KAK2719811.1"/>
    </source>
</evidence>
<dbReference type="InterPro" id="IPR052992">
    <property type="entry name" value="SDR_member_12"/>
</dbReference>
<organism evidence="1 2">
    <name type="scientific">Artemia franciscana</name>
    <name type="common">Brine shrimp</name>
    <name type="synonym">Artemia sanfranciscana</name>
    <dbReference type="NCBI Taxonomy" id="6661"/>
    <lineage>
        <taxon>Eukaryota</taxon>
        <taxon>Metazoa</taxon>
        <taxon>Ecdysozoa</taxon>
        <taxon>Arthropoda</taxon>
        <taxon>Crustacea</taxon>
        <taxon>Branchiopoda</taxon>
        <taxon>Anostraca</taxon>
        <taxon>Artemiidae</taxon>
        <taxon>Artemia</taxon>
    </lineage>
</organism>
<reference evidence="1" key="1">
    <citation type="submission" date="2023-07" db="EMBL/GenBank/DDBJ databases">
        <title>Chromosome-level genome assembly of Artemia franciscana.</title>
        <authorList>
            <person name="Jo E."/>
        </authorList>
    </citation>
    <scope>NUCLEOTIDE SEQUENCE</scope>
    <source>
        <tissue evidence="1">Whole body</tissue>
    </source>
</reference>
<proteinExistence type="predicted"/>
<sequence>MVKIKIGNEDIHVHILDLSKPRDVYKFGKSFSESGSLNVLVNNAGCMVNTREINEDGLEANFATNTLGTHILTRTLIPALERTEKPRVVIVSSGGMLVQTLNLDDFNFEKLKPFDGTMAYAQNKRQQIVMAEEYAKQYPKVHFATMHPGWADTPAVKSSMPDFYEKVKSKLRTPEQGADTAIWLAICDKALEHPSGEFFQDRKPVAKHLPLAWTKSSKEEQETLMKRLDELMEKFKP</sequence>
<dbReference type="InterPro" id="IPR002347">
    <property type="entry name" value="SDR_fam"/>
</dbReference>
<evidence type="ECO:0008006" key="3">
    <source>
        <dbReference type="Google" id="ProtNLM"/>
    </source>
</evidence>
<keyword evidence="2" id="KW-1185">Reference proteome</keyword>
<dbReference type="AlphaFoldDB" id="A0AA88I4R9"/>
<dbReference type="PANTHER" id="PTHR44656:SF7">
    <property type="entry name" value="DEHYDROGENASE_REDUCTASE SDR FAMILY MEMBER 12"/>
    <property type="match status" value="1"/>
</dbReference>